<keyword evidence="15" id="KW-1185">Reference proteome</keyword>
<evidence type="ECO:0000256" key="6">
    <source>
        <dbReference type="ARBA" id="ARBA00022692"/>
    </source>
</evidence>
<feature type="non-terminal residue" evidence="14">
    <location>
        <position position="1"/>
    </location>
</feature>
<evidence type="ECO:0000313" key="14">
    <source>
        <dbReference type="EMBL" id="KAK8722794.1"/>
    </source>
</evidence>
<dbReference type="GO" id="GO:0000139">
    <property type="term" value="C:Golgi membrane"/>
    <property type="evidence" value="ECO:0007669"/>
    <property type="project" value="UniProtKB-SubCell"/>
</dbReference>
<evidence type="ECO:0000256" key="12">
    <source>
        <dbReference type="ARBA" id="ARBA00023211"/>
    </source>
</evidence>
<evidence type="ECO:0000256" key="10">
    <source>
        <dbReference type="ARBA" id="ARBA00023034"/>
    </source>
</evidence>
<evidence type="ECO:0000256" key="11">
    <source>
        <dbReference type="ARBA" id="ARBA00023136"/>
    </source>
</evidence>
<keyword evidence="5" id="KW-0808">Transferase</keyword>
<dbReference type="InterPro" id="IPR052463">
    <property type="entry name" value="O-linked_mannose_GnT"/>
</dbReference>
<dbReference type="SUPFAM" id="SSF53448">
    <property type="entry name" value="Nucleotide-diphospho-sugar transferases"/>
    <property type="match status" value="1"/>
</dbReference>
<sequence length="104" mass="12174">EFPRADKAIVLEDDLLLSPDFLRYFHHVAPLLDLDPTVFCINAFSSNSYSDTASDPRVLLRARSYPMYGWMVKRSYASQIINHWVPPGIGDWDWWLTWEDLRKG</sequence>
<keyword evidence="4 13" id="KW-0328">Glycosyltransferase</keyword>
<evidence type="ECO:0000256" key="7">
    <source>
        <dbReference type="ARBA" id="ARBA00022723"/>
    </source>
</evidence>
<comment type="subcellular location">
    <subcellularLocation>
        <location evidence="1 13">Golgi apparatus membrane</location>
        <topology evidence="1 13">Single-pass type II membrane protein</topology>
    </subcellularLocation>
</comment>
<comment type="cofactor">
    <cofactor evidence="13">
        <name>Mn(2+)</name>
        <dbReference type="ChEBI" id="CHEBI:29035"/>
    </cofactor>
    <text evidence="13">The cofactor is mostly bound to the substrate.</text>
</comment>
<comment type="similarity">
    <text evidence="3 13">Belongs to the glycosyltransferase 13 family.</text>
</comment>
<dbReference type="EC" id="2.4.1.101" evidence="13"/>
<name>A0AAW0W0V5_CHEQU</name>
<evidence type="ECO:0000313" key="15">
    <source>
        <dbReference type="Proteomes" id="UP001445076"/>
    </source>
</evidence>
<dbReference type="EMBL" id="JARKIK010000093">
    <property type="protein sequence ID" value="KAK8722794.1"/>
    <property type="molecule type" value="Genomic_DNA"/>
</dbReference>
<comment type="caution">
    <text evidence="14">The sequence shown here is derived from an EMBL/GenBank/DDBJ whole genome shotgun (WGS) entry which is preliminary data.</text>
</comment>
<keyword evidence="7 13" id="KW-0479">Metal-binding</keyword>
<evidence type="ECO:0000256" key="8">
    <source>
        <dbReference type="ARBA" id="ARBA00022968"/>
    </source>
</evidence>
<evidence type="ECO:0000256" key="5">
    <source>
        <dbReference type="ARBA" id="ARBA00022679"/>
    </source>
</evidence>
<keyword evidence="11" id="KW-0472">Membrane</keyword>
<evidence type="ECO:0000256" key="1">
    <source>
        <dbReference type="ARBA" id="ARBA00004323"/>
    </source>
</evidence>
<dbReference type="GO" id="GO:0030145">
    <property type="term" value="F:manganese ion binding"/>
    <property type="evidence" value="ECO:0007669"/>
    <property type="project" value="UniProtKB-UniRule"/>
</dbReference>
<dbReference type="PANTHER" id="PTHR46396">
    <property type="entry name" value="PROTEIN O-LINKED-MANNOSE BETA-1,2-N-ACETYLGLUCOSAMINYLTRANSFERASE 1"/>
    <property type="match status" value="1"/>
</dbReference>
<reference evidence="14 15" key="1">
    <citation type="journal article" date="2024" name="BMC Genomics">
        <title>Genome assembly of redclaw crayfish (Cherax quadricarinatus) provides insights into its immune adaptation and hypoxia tolerance.</title>
        <authorList>
            <person name="Liu Z."/>
            <person name="Zheng J."/>
            <person name="Li H."/>
            <person name="Fang K."/>
            <person name="Wang S."/>
            <person name="He J."/>
            <person name="Zhou D."/>
            <person name="Weng S."/>
            <person name="Chi M."/>
            <person name="Gu Z."/>
            <person name="He J."/>
            <person name="Li F."/>
            <person name="Wang M."/>
        </authorList>
    </citation>
    <scope>NUCLEOTIDE SEQUENCE [LARGE SCALE GENOMIC DNA]</scope>
    <source>
        <strain evidence="14">ZL_2023a</strain>
    </source>
</reference>
<keyword evidence="8 13" id="KW-0735">Signal-anchor</keyword>
<comment type="function">
    <text evidence="13">Initiates complex N-linked carbohydrate formation. Essential for the conversion of high-mannose to hybrid and complex N-glycans.</text>
</comment>
<keyword evidence="6" id="KW-0812">Transmembrane</keyword>
<dbReference type="Pfam" id="PF03071">
    <property type="entry name" value="GNT-I"/>
    <property type="match status" value="1"/>
</dbReference>
<feature type="non-terminal residue" evidence="14">
    <location>
        <position position="104"/>
    </location>
</feature>
<dbReference type="Proteomes" id="UP001445076">
    <property type="component" value="Unassembled WGS sequence"/>
</dbReference>
<evidence type="ECO:0000256" key="4">
    <source>
        <dbReference type="ARBA" id="ARBA00022676"/>
    </source>
</evidence>
<dbReference type="GO" id="GO:0003827">
    <property type="term" value="F:alpha-1,3-mannosylglycoprotein 2-beta-N-acetylglucosaminyltransferase activity"/>
    <property type="evidence" value="ECO:0007669"/>
    <property type="project" value="UniProtKB-UniRule"/>
</dbReference>
<proteinExistence type="inferred from homology"/>
<dbReference type="GO" id="GO:0047223">
    <property type="term" value="F:beta-1,3-galactosyl-O-glycosyl-glycoprotein beta-1,3-N-acetylglucosaminyltransferase activity"/>
    <property type="evidence" value="ECO:0007669"/>
    <property type="project" value="TreeGrafter"/>
</dbReference>
<evidence type="ECO:0000256" key="2">
    <source>
        <dbReference type="ARBA" id="ARBA00004922"/>
    </source>
</evidence>
<accession>A0AAW0W0V5</accession>
<keyword evidence="10 13" id="KW-0333">Golgi apparatus</keyword>
<dbReference type="PANTHER" id="PTHR46396:SF1">
    <property type="entry name" value="PROTEIN O-LINKED-MANNOSE BETA-1,2-N-ACETYLGLUCOSAMINYLTRANSFERASE 1"/>
    <property type="match status" value="1"/>
</dbReference>
<comment type="catalytic activity">
    <reaction evidence="13">
        <text>N(4)-(alpha-D-Man-(1-&gt;3)-[alpha-D-Man-(1-&gt;3)-[alpha-D-Man-(1-&gt;6)]-alpha-D-Man-(1-&gt;6)]-beta-D-Man-(1-&gt;4)-beta-D-GlcNAc-(1-&gt;4)-beta-D-GlcNAc)-L-asparaginyl-[protein] (N-glucan mannose isomer 5A1,2) + UDP-N-acetyl-alpha-D-glucosamine = N(4)-{beta-D-GlcNAc-(1-&gt;2)-alpha-D-Man-(1-&gt;3)-[alpha-D-Man-(1-&gt;3)-[alpha-D-Man-(1-&gt;6)]-alpha-D-Man-(1-&gt;6)]-beta-D-Man-(1-&gt;4)-beta-D-GlcNAc-(1-&gt;4)-beta-D-GlcNAc}-L-asparaginyl-[protein] + UDP + H(+)</text>
        <dbReference type="Rhea" id="RHEA:11456"/>
        <dbReference type="Rhea" id="RHEA-COMP:14367"/>
        <dbReference type="Rhea" id="RHEA-COMP:14368"/>
        <dbReference type="ChEBI" id="CHEBI:15378"/>
        <dbReference type="ChEBI" id="CHEBI:57705"/>
        <dbReference type="ChEBI" id="CHEBI:58223"/>
        <dbReference type="ChEBI" id="CHEBI:59087"/>
        <dbReference type="ChEBI" id="CHEBI:60625"/>
        <dbReference type="EC" id="2.4.1.101"/>
    </reaction>
</comment>
<keyword evidence="12 13" id="KW-0464">Manganese</keyword>
<dbReference type="InterPro" id="IPR004139">
    <property type="entry name" value="Glyco_trans_13"/>
</dbReference>
<dbReference type="AlphaFoldDB" id="A0AAW0W0V5"/>
<protein>
    <recommendedName>
        <fullName evidence="13">Alpha-1,3-mannosyl-glycoprotein 2-beta-N-acetylglucosaminyltransferase</fullName>
        <shortName evidence="13">GNT-I</shortName>
        <shortName evidence="13">GlcNAc-T I</shortName>
        <ecNumber evidence="13">2.4.1.101</ecNumber>
    </recommendedName>
    <alternativeName>
        <fullName evidence="13">N-glycosyl-oligosaccharide-glycoprotein N-acetylglucosaminyltransferase I</fullName>
    </alternativeName>
</protein>
<dbReference type="InterPro" id="IPR029044">
    <property type="entry name" value="Nucleotide-diphossugar_trans"/>
</dbReference>
<keyword evidence="9" id="KW-1133">Transmembrane helix</keyword>
<dbReference type="Gene3D" id="3.90.550.10">
    <property type="entry name" value="Spore Coat Polysaccharide Biosynthesis Protein SpsA, Chain A"/>
    <property type="match status" value="1"/>
</dbReference>
<organism evidence="14 15">
    <name type="scientific">Cherax quadricarinatus</name>
    <name type="common">Australian red claw crayfish</name>
    <dbReference type="NCBI Taxonomy" id="27406"/>
    <lineage>
        <taxon>Eukaryota</taxon>
        <taxon>Metazoa</taxon>
        <taxon>Ecdysozoa</taxon>
        <taxon>Arthropoda</taxon>
        <taxon>Crustacea</taxon>
        <taxon>Multicrustacea</taxon>
        <taxon>Malacostraca</taxon>
        <taxon>Eumalacostraca</taxon>
        <taxon>Eucarida</taxon>
        <taxon>Decapoda</taxon>
        <taxon>Pleocyemata</taxon>
        <taxon>Astacidea</taxon>
        <taxon>Parastacoidea</taxon>
        <taxon>Parastacidae</taxon>
        <taxon>Cherax</taxon>
    </lineage>
</organism>
<gene>
    <name evidence="14" type="ORF">OTU49_012045</name>
</gene>
<comment type="pathway">
    <text evidence="2 13">Protein modification; protein glycosylation.</text>
</comment>
<evidence type="ECO:0000256" key="3">
    <source>
        <dbReference type="ARBA" id="ARBA00006492"/>
    </source>
</evidence>
<dbReference type="GO" id="GO:0016266">
    <property type="term" value="P:protein O-linked glycosylation via N-acetyl-galactosamine"/>
    <property type="evidence" value="ECO:0007669"/>
    <property type="project" value="TreeGrafter"/>
</dbReference>
<evidence type="ECO:0000256" key="13">
    <source>
        <dbReference type="RuleBase" id="RU368119"/>
    </source>
</evidence>
<evidence type="ECO:0000256" key="9">
    <source>
        <dbReference type="ARBA" id="ARBA00022989"/>
    </source>
</evidence>